<feature type="compositionally biased region" description="Pro residues" evidence="9">
    <location>
        <begin position="957"/>
        <end position="969"/>
    </location>
</feature>
<reference evidence="12 13" key="1">
    <citation type="submission" date="2024-06" db="EMBL/GenBank/DDBJ databases">
        <title>Draft genome sequence of Geodermatophilus badlandi, a novel member of the Geodermatophilaceae isolated from badland sedimentary rocks in the Red desert, Wyoming, USA.</title>
        <authorList>
            <person name="Ben Tekaya S."/>
            <person name="Nouioui I."/>
            <person name="Flores G.M."/>
            <person name="Shaal M.N."/>
            <person name="Bredoire F."/>
            <person name="Basile F."/>
            <person name="Van Diepen L."/>
            <person name="Ward N.L."/>
        </authorList>
    </citation>
    <scope>NUCLEOTIDE SEQUENCE [LARGE SCALE GENOMIC DNA]</scope>
    <source>
        <strain evidence="12 13">WL48A</strain>
    </source>
</reference>
<evidence type="ECO:0000259" key="10">
    <source>
        <dbReference type="Pfam" id="PF02347"/>
    </source>
</evidence>
<comment type="subunit">
    <text evidence="4 8">The glycine cleavage system is composed of four proteins: P, T, L and H.</text>
</comment>
<dbReference type="InterPro" id="IPR003437">
    <property type="entry name" value="GcvP"/>
</dbReference>
<dbReference type="Gene3D" id="3.90.1150.10">
    <property type="entry name" value="Aspartate Aminotransferase, domain 1"/>
    <property type="match status" value="2"/>
</dbReference>
<dbReference type="PANTHER" id="PTHR11773">
    <property type="entry name" value="GLYCINE DEHYDROGENASE, DECARBOXYLATING"/>
    <property type="match status" value="1"/>
</dbReference>
<comment type="function">
    <text evidence="2 8">The glycine cleavage system catalyzes the degradation of glycine. The P protein binds the alpha-amino group of glycine through its pyridoxal phosphate cofactor; CO(2) is released and the remaining methylamine moiety is then transferred to the lipoamide cofactor of the H protein.</text>
</comment>
<feature type="region of interest" description="Disordered" evidence="9">
    <location>
        <begin position="957"/>
        <end position="996"/>
    </location>
</feature>
<dbReference type="SUPFAM" id="SSF53383">
    <property type="entry name" value="PLP-dependent transferases"/>
    <property type="match status" value="2"/>
</dbReference>
<dbReference type="Pfam" id="PF21478">
    <property type="entry name" value="GcvP2_C"/>
    <property type="match status" value="1"/>
</dbReference>
<sequence>MADAAAGPLPSLRSLQPAGSFAGRHIGPRAGETDAMLETVGHPSLESLVDACVPEPVRDRDALSLPPAADEAAVLAELRERAAANEVFTSMIGLGYSGTHTPAVIQRNVLENPAWYTAYTPYQPEISQGRLEALLNFQTMVADLTGLSVAGASMLDEATAAAEAMTLVRRAGRAKPGAVFVVDADTLPQTLAVLRTRAEPLGIGLHVTDLSGGWPTDLPEAGAFGVLLSYPGASGVVRDHRALAEAAHAAGASVVVAADVLALTLLEAPGEWGADVACGSTQRFGVPLGYGGPHAGYLSVREGLARQLPGRLVGVSVDADGDVAYRLALQTREQHIRREKATSNICTAQVLLAVMAGAYAVYHGPEGLAAIAARVHRSALALAGWLRAGGVDVVDGAFFDTVQARVPARADAVVAAAAARRVNLRRVDADTVAVACDETTTPEVLRLVAEAFGVPADDAALDDDGPHALPEGLRRRTPYLTHPVFSAHRSETAMMRYLRSLSDKDLALDRTMIPLGSCTMKLNSAVEMAAISWPEFAGLHPFAPAEQARGYRQLIDELCTWLAEITGYAAVSVQPNAGSQGEFAGLLAIRGYHASRGEQHRDVCLIPSSAHGTNAASAVMAGMRVVVVACDEAGNVDVTDLRGKIDQHADRLAAIMITYPSTHGVFETEIRDICAAVHDAGGQVYVDGANLNAMVGLARPGRFGSDVSHLNLHKTFCIPHGGGGPGVGPIGVREHLVPFLPGHPLADTGGTGPAVSGAPWGSAGILPISWAYLRLMGPDGLRRATEHAVLGANYLAARLREHYPVLYTGAGGLVAHECILDIRPLTKATGITNDDVAKRLVDFGFHAPTMSFPVAGTLMVEPTESEDKAELDRFVEAMVTIRAEIAKVASGEYDREDNPLRNAPHTLSMLAGKWDRPYTREEAVYPAPALTGRTYLAPVRRIDQAYGDRNLVCSCPPPEAFAEPEPAPAPEAHVPDRGQGAPDDLGTAADVVGASA</sequence>
<dbReference type="PANTHER" id="PTHR11773:SF1">
    <property type="entry name" value="GLYCINE DEHYDROGENASE (DECARBOXYLATING), MITOCHONDRIAL"/>
    <property type="match status" value="1"/>
</dbReference>
<dbReference type="InterPro" id="IPR049315">
    <property type="entry name" value="GDC-P_N"/>
</dbReference>
<feature type="domain" description="Glycine cleavage system P-protein N-terminal" evidence="10">
    <location>
        <begin position="468"/>
        <end position="742"/>
    </location>
</feature>
<dbReference type="NCBIfam" id="NF003346">
    <property type="entry name" value="PRK04366.1"/>
    <property type="match status" value="1"/>
</dbReference>
<evidence type="ECO:0000256" key="4">
    <source>
        <dbReference type="ARBA" id="ARBA00011690"/>
    </source>
</evidence>
<comment type="similarity">
    <text evidence="3 8">Belongs to the GcvP family.</text>
</comment>
<feature type="modified residue" description="N6-(pyridoxal phosphate)lysine" evidence="8">
    <location>
        <position position="714"/>
    </location>
</feature>
<dbReference type="RefSeq" id="WP_369208895.1">
    <property type="nucleotide sequence ID" value="NZ_JBFNXQ010000064.1"/>
</dbReference>
<dbReference type="Gene3D" id="3.40.640.10">
    <property type="entry name" value="Type I PLP-dependent aspartate aminotransferase-like (Major domain)"/>
    <property type="match status" value="2"/>
</dbReference>
<comment type="caution">
    <text evidence="12">The sequence shown here is derived from an EMBL/GenBank/DDBJ whole genome shotgun (WGS) entry which is preliminary data.</text>
</comment>
<dbReference type="InterPro" id="IPR015421">
    <property type="entry name" value="PyrdxlP-dep_Trfase_major"/>
</dbReference>
<feature type="domain" description="Glycine dehydrogenase C-terminal" evidence="11">
    <location>
        <begin position="784"/>
        <end position="905"/>
    </location>
</feature>
<evidence type="ECO:0000259" key="11">
    <source>
        <dbReference type="Pfam" id="PF21478"/>
    </source>
</evidence>
<protein>
    <recommendedName>
        <fullName evidence="8">Glycine dehydrogenase (decarboxylating)</fullName>
        <ecNumber evidence="8">1.4.4.2</ecNumber>
    </recommendedName>
    <alternativeName>
        <fullName evidence="8">Glycine cleavage system P-protein</fullName>
    </alternativeName>
    <alternativeName>
        <fullName evidence="8">Glycine decarboxylase</fullName>
    </alternativeName>
    <alternativeName>
        <fullName evidence="8">Glycine dehydrogenase (aminomethyl-transferring)</fullName>
    </alternativeName>
</protein>
<evidence type="ECO:0000256" key="5">
    <source>
        <dbReference type="ARBA" id="ARBA00022898"/>
    </source>
</evidence>
<evidence type="ECO:0000256" key="8">
    <source>
        <dbReference type="HAMAP-Rule" id="MF_00711"/>
    </source>
</evidence>
<dbReference type="NCBIfam" id="TIGR00461">
    <property type="entry name" value="gcvP"/>
    <property type="match status" value="1"/>
</dbReference>
<evidence type="ECO:0000313" key="12">
    <source>
        <dbReference type="EMBL" id="MEX5720252.1"/>
    </source>
</evidence>
<dbReference type="InterPro" id="IPR015424">
    <property type="entry name" value="PyrdxlP-dep_Trfase"/>
</dbReference>
<gene>
    <name evidence="8 12" type="primary">gcvP</name>
    <name evidence="12" type="ORF">ABQ292_17970</name>
</gene>
<dbReference type="EC" id="1.4.4.2" evidence="8"/>
<dbReference type="Proteomes" id="UP001560045">
    <property type="component" value="Unassembled WGS sequence"/>
</dbReference>
<keyword evidence="13" id="KW-1185">Reference proteome</keyword>
<evidence type="ECO:0000313" key="13">
    <source>
        <dbReference type="Proteomes" id="UP001560045"/>
    </source>
</evidence>
<evidence type="ECO:0000256" key="6">
    <source>
        <dbReference type="ARBA" id="ARBA00023002"/>
    </source>
</evidence>
<proteinExistence type="inferred from homology"/>
<evidence type="ECO:0000256" key="2">
    <source>
        <dbReference type="ARBA" id="ARBA00003788"/>
    </source>
</evidence>
<evidence type="ECO:0000256" key="7">
    <source>
        <dbReference type="ARBA" id="ARBA00049026"/>
    </source>
</evidence>
<organism evidence="12 13">
    <name type="scientific">Geodermatophilus maliterrae</name>
    <dbReference type="NCBI Taxonomy" id="3162531"/>
    <lineage>
        <taxon>Bacteria</taxon>
        <taxon>Bacillati</taxon>
        <taxon>Actinomycetota</taxon>
        <taxon>Actinomycetes</taxon>
        <taxon>Geodermatophilales</taxon>
        <taxon>Geodermatophilaceae</taxon>
        <taxon>Geodermatophilus</taxon>
    </lineage>
</organism>
<dbReference type="Pfam" id="PF02347">
    <property type="entry name" value="GDC-P"/>
    <property type="match status" value="2"/>
</dbReference>
<comment type="cofactor">
    <cofactor evidence="1 8">
        <name>pyridoxal 5'-phosphate</name>
        <dbReference type="ChEBI" id="CHEBI:597326"/>
    </cofactor>
</comment>
<dbReference type="EMBL" id="JBFNXQ010000064">
    <property type="protein sequence ID" value="MEX5720252.1"/>
    <property type="molecule type" value="Genomic_DNA"/>
</dbReference>
<dbReference type="CDD" id="cd00613">
    <property type="entry name" value="GDC-P"/>
    <property type="match status" value="1"/>
</dbReference>
<keyword evidence="6 8" id="KW-0560">Oxidoreductase</keyword>
<comment type="catalytic activity">
    <reaction evidence="7 8">
        <text>N(6)-[(R)-lipoyl]-L-lysyl-[glycine-cleavage complex H protein] + glycine + H(+) = N(6)-[(R)-S(8)-aminomethyldihydrolipoyl]-L-lysyl-[glycine-cleavage complex H protein] + CO2</text>
        <dbReference type="Rhea" id="RHEA:24304"/>
        <dbReference type="Rhea" id="RHEA-COMP:10494"/>
        <dbReference type="Rhea" id="RHEA-COMP:10495"/>
        <dbReference type="ChEBI" id="CHEBI:15378"/>
        <dbReference type="ChEBI" id="CHEBI:16526"/>
        <dbReference type="ChEBI" id="CHEBI:57305"/>
        <dbReference type="ChEBI" id="CHEBI:83099"/>
        <dbReference type="ChEBI" id="CHEBI:83143"/>
        <dbReference type="EC" id="1.4.4.2"/>
    </reaction>
</comment>
<accession>A0ABV3XIS7</accession>
<dbReference type="InterPro" id="IPR049316">
    <property type="entry name" value="GDC-P_C"/>
</dbReference>
<dbReference type="GO" id="GO:0004375">
    <property type="term" value="F:glycine dehydrogenase (decarboxylating) activity"/>
    <property type="evidence" value="ECO:0007669"/>
    <property type="project" value="UniProtKB-EC"/>
</dbReference>
<name>A0ABV3XIS7_9ACTN</name>
<evidence type="ECO:0000256" key="3">
    <source>
        <dbReference type="ARBA" id="ARBA00010756"/>
    </source>
</evidence>
<dbReference type="HAMAP" id="MF_00711">
    <property type="entry name" value="GcvP"/>
    <property type="match status" value="1"/>
</dbReference>
<evidence type="ECO:0000256" key="9">
    <source>
        <dbReference type="SAM" id="MobiDB-lite"/>
    </source>
</evidence>
<feature type="domain" description="Glycine cleavage system P-protein N-terminal" evidence="10">
    <location>
        <begin position="24"/>
        <end position="448"/>
    </location>
</feature>
<dbReference type="InterPro" id="IPR020581">
    <property type="entry name" value="GDC_P"/>
</dbReference>
<keyword evidence="5 8" id="KW-0663">Pyridoxal phosphate</keyword>
<evidence type="ECO:0000256" key="1">
    <source>
        <dbReference type="ARBA" id="ARBA00001933"/>
    </source>
</evidence>
<dbReference type="InterPro" id="IPR015422">
    <property type="entry name" value="PyrdxlP-dep_Trfase_small"/>
</dbReference>
<feature type="region of interest" description="Disordered" evidence="9">
    <location>
        <begin position="1"/>
        <end position="27"/>
    </location>
</feature>